<evidence type="ECO:0000256" key="1">
    <source>
        <dbReference type="PROSITE-ProRule" id="PRU00047"/>
    </source>
</evidence>
<gene>
    <name evidence="3" type="ORF">KQX54_007901</name>
</gene>
<dbReference type="EMBL" id="JAHXZJ010000747">
    <property type="protein sequence ID" value="KAH0557545.1"/>
    <property type="molecule type" value="Genomic_DNA"/>
</dbReference>
<reference evidence="3 4" key="1">
    <citation type="journal article" date="2021" name="J. Hered.">
        <title>A chromosome-level genome assembly of the parasitoid wasp, Cotesia glomerata (Hymenoptera: Braconidae).</title>
        <authorList>
            <person name="Pinto B.J."/>
            <person name="Weis J.J."/>
            <person name="Gamble T."/>
            <person name="Ode P.J."/>
            <person name="Paul R."/>
            <person name="Zaspel J.M."/>
        </authorList>
    </citation>
    <scope>NUCLEOTIDE SEQUENCE [LARGE SCALE GENOMIC DNA]</scope>
    <source>
        <strain evidence="3">CgM1</strain>
    </source>
</reference>
<dbReference type="GO" id="GO:0004190">
    <property type="term" value="F:aspartic-type endopeptidase activity"/>
    <property type="evidence" value="ECO:0007669"/>
    <property type="project" value="InterPro"/>
</dbReference>
<dbReference type="PROSITE" id="PS50158">
    <property type="entry name" value="ZF_CCHC"/>
    <property type="match status" value="1"/>
</dbReference>
<protein>
    <recommendedName>
        <fullName evidence="2">CCHC-type domain-containing protein</fullName>
    </recommendedName>
</protein>
<dbReference type="Proteomes" id="UP000826195">
    <property type="component" value="Unassembled WGS sequence"/>
</dbReference>
<evidence type="ECO:0000313" key="4">
    <source>
        <dbReference type="Proteomes" id="UP000826195"/>
    </source>
</evidence>
<keyword evidence="1" id="KW-0862">Zinc</keyword>
<evidence type="ECO:0000259" key="2">
    <source>
        <dbReference type="PROSITE" id="PS50158"/>
    </source>
</evidence>
<comment type="caution">
    <text evidence="3">The sequence shown here is derived from an EMBL/GenBank/DDBJ whole genome shotgun (WGS) entry which is preliminary data.</text>
</comment>
<organism evidence="3 4">
    <name type="scientific">Cotesia glomerata</name>
    <name type="common">Lepidopteran parasitic wasp</name>
    <name type="synonym">Apanteles glomeratus</name>
    <dbReference type="NCBI Taxonomy" id="32391"/>
    <lineage>
        <taxon>Eukaryota</taxon>
        <taxon>Metazoa</taxon>
        <taxon>Ecdysozoa</taxon>
        <taxon>Arthropoda</taxon>
        <taxon>Hexapoda</taxon>
        <taxon>Insecta</taxon>
        <taxon>Pterygota</taxon>
        <taxon>Neoptera</taxon>
        <taxon>Endopterygota</taxon>
        <taxon>Hymenoptera</taxon>
        <taxon>Apocrita</taxon>
        <taxon>Ichneumonoidea</taxon>
        <taxon>Braconidae</taxon>
        <taxon>Microgastrinae</taxon>
        <taxon>Cotesia</taxon>
    </lineage>
</organism>
<dbReference type="PROSITE" id="PS00141">
    <property type="entry name" value="ASP_PROTEASE"/>
    <property type="match status" value="1"/>
</dbReference>
<feature type="domain" description="CCHC-type" evidence="2">
    <location>
        <begin position="64"/>
        <end position="77"/>
    </location>
</feature>
<accession>A0AAV7IR81</accession>
<keyword evidence="1" id="KW-0863">Zinc-finger</keyword>
<dbReference type="GO" id="GO:0006508">
    <property type="term" value="P:proteolysis"/>
    <property type="evidence" value="ECO:0007669"/>
    <property type="project" value="InterPro"/>
</dbReference>
<keyword evidence="1" id="KW-0479">Metal-binding</keyword>
<dbReference type="InterPro" id="IPR001969">
    <property type="entry name" value="Aspartic_peptidase_AS"/>
</dbReference>
<sequence length="461" mass="51640">MPATQTPGQYAVSQQSQVAVPATQNAVEYSGQQHQDFVQSAPTIQSQDGGLIYNPRYLRGPKPCFNCGEPGHNFEFCLGPRRLWQLWSLKKVLVNNKKCIMGARKFPTCLPEISIGTGNKLNKTTVGSENESGLSPERAIASSQFSLRGHDFPDPINLSVVSDEMNKLHGEMIKSSSQILNETLDAHDITHLVRILEEPLSLSSEWEPDLDDVCHFNLLAINEDTISEAEKCSDSELEEEFAPLLEPVVEKTKIVSSAKILHQAAFLPPILQGSPPTETSRIPVSVWVFGVKLQAILDTGSELLYINAKIYEDIRNLASGNLQDDQTKKGVFLANHSTCKMSNIGATGIVEHEIVVKPGAQPVRVKPYRRSPVVNQELNKQIDVWYDVKFNNVRRRPMDFLDWKNVDDQLYFHRPDPLKEIVGDESQWKKVLKDHEVLEVLKDTMRSQMLVTLDEIGCTSA</sequence>
<dbReference type="InterPro" id="IPR001878">
    <property type="entry name" value="Znf_CCHC"/>
</dbReference>
<dbReference type="GO" id="GO:0008270">
    <property type="term" value="F:zinc ion binding"/>
    <property type="evidence" value="ECO:0007669"/>
    <property type="project" value="UniProtKB-KW"/>
</dbReference>
<evidence type="ECO:0000313" key="3">
    <source>
        <dbReference type="EMBL" id="KAH0557545.1"/>
    </source>
</evidence>
<dbReference type="GO" id="GO:0003676">
    <property type="term" value="F:nucleic acid binding"/>
    <property type="evidence" value="ECO:0007669"/>
    <property type="project" value="InterPro"/>
</dbReference>
<dbReference type="AlphaFoldDB" id="A0AAV7IR81"/>
<proteinExistence type="predicted"/>
<keyword evidence="4" id="KW-1185">Reference proteome</keyword>
<name>A0AAV7IR81_COTGL</name>